<dbReference type="GO" id="GO:0003677">
    <property type="term" value="F:DNA binding"/>
    <property type="evidence" value="ECO:0007669"/>
    <property type="project" value="InterPro"/>
</dbReference>
<sequence length="150" mass="17384">MYRSCTTQPYKWFTDELQDIRTGRHRVLATHVLVFVTKVRHKVFGDRHPSRIEQIMGDVCADFQAELVEFNGQSNHVHLRVNHPPKTAMARPVNSLKGVSSRQLRQEFPDLLRHNYQANKPWSRSYFAGSMDGTPLNAVKQHIQQQNHPA</sequence>
<proteinExistence type="predicted"/>
<dbReference type="InterPro" id="IPR036515">
    <property type="entry name" value="Transposase_17_sf"/>
</dbReference>
<dbReference type="AlphaFoldDB" id="A0A927MP58"/>
<evidence type="ECO:0000313" key="2">
    <source>
        <dbReference type="EMBL" id="MBE1604295.1"/>
    </source>
</evidence>
<protein>
    <submittedName>
        <fullName evidence="2">Transposase</fullName>
    </submittedName>
</protein>
<evidence type="ECO:0000259" key="1">
    <source>
        <dbReference type="SMART" id="SM01321"/>
    </source>
</evidence>
<dbReference type="Gene3D" id="3.30.70.1290">
    <property type="entry name" value="Transposase IS200-like"/>
    <property type="match status" value="1"/>
</dbReference>
<gene>
    <name evidence="2" type="ORF">HEB94_001143</name>
</gene>
<dbReference type="Proteomes" id="UP000638648">
    <property type="component" value="Unassembled WGS sequence"/>
</dbReference>
<dbReference type="PANTHER" id="PTHR33360:SF2">
    <property type="entry name" value="TRANSPOSASE FOR INSERTION SEQUENCE ELEMENT IS200"/>
    <property type="match status" value="1"/>
</dbReference>
<comment type="caution">
    <text evidence="2">The sequence shown here is derived from an EMBL/GenBank/DDBJ whole genome shotgun (WGS) entry which is preliminary data.</text>
</comment>
<dbReference type="NCBIfam" id="NF033573">
    <property type="entry name" value="transpos_IS200"/>
    <property type="match status" value="1"/>
</dbReference>
<dbReference type="Pfam" id="PF01797">
    <property type="entry name" value="Y1_Tnp"/>
    <property type="match status" value="1"/>
</dbReference>
<feature type="domain" description="Transposase IS200-like" evidence="1">
    <location>
        <begin position="26"/>
        <end position="146"/>
    </location>
</feature>
<dbReference type="GO" id="GO:0004803">
    <property type="term" value="F:transposase activity"/>
    <property type="evidence" value="ECO:0007669"/>
    <property type="project" value="InterPro"/>
</dbReference>
<dbReference type="GO" id="GO:0006313">
    <property type="term" value="P:DNA transposition"/>
    <property type="evidence" value="ECO:0007669"/>
    <property type="project" value="InterPro"/>
</dbReference>
<name>A0A927MP58_9ACTN</name>
<reference evidence="2" key="1">
    <citation type="submission" date="2020-10" db="EMBL/GenBank/DDBJ databases">
        <title>Sequencing the genomes of 1000 actinobacteria strains.</title>
        <authorList>
            <person name="Klenk H.-P."/>
        </authorList>
    </citation>
    <scope>NUCLEOTIDE SEQUENCE</scope>
    <source>
        <strain evidence="2">DSM 45354</strain>
    </source>
</reference>
<dbReference type="RefSeq" id="WP_202896148.1">
    <property type="nucleotide sequence ID" value="NZ_BAABJL010000045.1"/>
</dbReference>
<accession>A0A927MP58</accession>
<dbReference type="EMBL" id="JADBEM010000001">
    <property type="protein sequence ID" value="MBE1604295.1"/>
    <property type="molecule type" value="Genomic_DNA"/>
</dbReference>
<dbReference type="SMART" id="SM01321">
    <property type="entry name" value="Y1_Tnp"/>
    <property type="match status" value="1"/>
</dbReference>
<dbReference type="SUPFAM" id="SSF143422">
    <property type="entry name" value="Transposase IS200-like"/>
    <property type="match status" value="1"/>
</dbReference>
<dbReference type="PANTHER" id="PTHR33360">
    <property type="entry name" value="TRANSPOSASE FOR INSERTION SEQUENCE ELEMENT IS200"/>
    <property type="match status" value="1"/>
</dbReference>
<keyword evidence="3" id="KW-1185">Reference proteome</keyword>
<dbReference type="InterPro" id="IPR002686">
    <property type="entry name" value="Transposase_17"/>
</dbReference>
<evidence type="ECO:0000313" key="3">
    <source>
        <dbReference type="Proteomes" id="UP000638648"/>
    </source>
</evidence>
<organism evidence="2 3">
    <name type="scientific">Actinopolymorpha pittospori</name>
    <dbReference type="NCBI Taxonomy" id="648752"/>
    <lineage>
        <taxon>Bacteria</taxon>
        <taxon>Bacillati</taxon>
        <taxon>Actinomycetota</taxon>
        <taxon>Actinomycetes</taxon>
        <taxon>Propionibacteriales</taxon>
        <taxon>Actinopolymorphaceae</taxon>
        <taxon>Actinopolymorpha</taxon>
    </lineage>
</organism>